<gene>
    <name evidence="2" type="ORF">GCM10009559_79160</name>
</gene>
<evidence type="ECO:0000313" key="3">
    <source>
        <dbReference type="Proteomes" id="UP001499967"/>
    </source>
</evidence>
<feature type="compositionally biased region" description="Pro residues" evidence="1">
    <location>
        <begin position="36"/>
        <end position="47"/>
    </location>
</feature>
<comment type="caution">
    <text evidence="2">The sequence shown here is derived from an EMBL/GenBank/DDBJ whole genome shotgun (WGS) entry which is preliminary data.</text>
</comment>
<accession>A0ABP3YWV1</accession>
<feature type="region of interest" description="Disordered" evidence="1">
    <location>
        <begin position="29"/>
        <end position="57"/>
    </location>
</feature>
<evidence type="ECO:0000256" key="1">
    <source>
        <dbReference type="SAM" id="MobiDB-lite"/>
    </source>
</evidence>
<reference evidence="3" key="1">
    <citation type="journal article" date="2019" name="Int. J. Syst. Evol. Microbiol.">
        <title>The Global Catalogue of Microorganisms (GCM) 10K type strain sequencing project: providing services to taxonomists for standard genome sequencing and annotation.</title>
        <authorList>
            <consortium name="The Broad Institute Genomics Platform"/>
            <consortium name="The Broad Institute Genome Sequencing Center for Infectious Disease"/>
            <person name="Wu L."/>
            <person name="Ma J."/>
        </authorList>
    </citation>
    <scope>NUCLEOTIDE SEQUENCE [LARGE SCALE GENOMIC DNA]</scope>
    <source>
        <strain evidence="3">JCM 11117</strain>
    </source>
</reference>
<sequence>MAAPVQTAVRDCDLRYTTMPYPRLDCNWRANGTGEPPTPVTPHPPAPSLVTRRAADA</sequence>
<proteinExistence type="predicted"/>
<protein>
    <submittedName>
        <fullName evidence="2">Uncharacterized protein</fullName>
    </submittedName>
</protein>
<organism evidence="2 3">
    <name type="scientific">Pseudonocardia zijingensis</name>
    <dbReference type="NCBI Taxonomy" id="153376"/>
    <lineage>
        <taxon>Bacteria</taxon>
        <taxon>Bacillati</taxon>
        <taxon>Actinomycetota</taxon>
        <taxon>Actinomycetes</taxon>
        <taxon>Pseudonocardiales</taxon>
        <taxon>Pseudonocardiaceae</taxon>
        <taxon>Pseudonocardia</taxon>
    </lineage>
</organism>
<dbReference type="Proteomes" id="UP001499967">
    <property type="component" value="Unassembled WGS sequence"/>
</dbReference>
<dbReference type="EMBL" id="BAAAHP010000340">
    <property type="protein sequence ID" value="GAA0909303.1"/>
    <property type="molecule type" value="Genomic_DNA"/>
</dbReference>
<keyword evidence="3" id="KW-1185">Reference proteome</keyword>
<name>A0ABP3YWV1_9PSEU</name>
<evidence type="ECO:0000313" key="2">
    <source>
        <dbReference type="EMBL" id="GAA0909303.1"/>
    </source>
</evidence>